<dbReference type="InterPro" id="IPR032567">
    <property type="entry name" value="RTL1-rel"/>
</dbReference>
<reference evidence="3 4" key="1">
    <citation type="submission" date="2019-08" db="EMBL/GenBank/DDBJ databases">
        <title>Draft genome sequences of two oriental melons (Cucumis melo L. var makuwa).</title>
        <authorList>
            <person name="Kwon S.-Y."/>
        </authorList>
    </citation>
    <scope>NUCLEOTIDE SEQUENCE [LARGE SCALE GENOMIC DNA]</scope>
    <source>
        <strain evidence="4">cv. Chang Bougi</strain>
        <strain evidence="3">cv. SW 3</strain>
        <tissue evidence="1">Leaf</tissue>
    </source>
</reference>
<name>A0A5A7SU11_CUCMM</name>
<dbReference type="Proteomes" id="UP000321947">
    <property type="component" value="Unassembled WGS sequence"/>
</dbReference>
<dbReference type="InterPro" id="IPR043502">
    <property type="entry name" value="DNA/RNA_pol_sf"/>
</dbReference>
<dbReference type="AlphaFoldDB" id="A0A5A7SU11"/>
<dbReference type="PANTHER" id="PTHR15503">
    <property type="entry name" value="LDOC1 RELATED"/>
    <property type="match status" value="1"/>
</dbReference>
<dbReference type="EMBL" id="SSTE01021224">
    <property type="protein sequence ID" value="KAA0032689.1"/>
    <property type="molecule type" value="Genomic_DNA"/>
</dbReference>
<evidence type="ECO:0000313" key="2">
    <source>
        <dbReference type="EMBL" id="TYJ98722.1"/>
    </source>
</evidence>
<dbReference type="Gene3D" id="2.40.70.10">
    <property type="entry name" value="Acid Proteases"/>
    <property type="match status" value="1"/>
</dbReference>
<gene>
    <name evidence="2" type="ORF">E5676_scaffold156G00190</name>
    <name evidence="1" type="ORF">E6C27_scaffold853G00160</name>
</gene>
<keyword evidence="1" id="KW-0575">Peroxidase</keyword>
<sequence length="310" mass="35050">MMLSLLKSMENIAEEVKESSRAKLREESCASDRTRGRVFSVTTNIHWDIDERGTTKLRGTVSGREVIILIDSWATHNFIHQGIVEELALSLEGKTEFGVTIGDGAALEGKGICKKVEVKLPELTIVADFLVIDLGRIDLVLGMQWLSTTGFMGIHWPSMTMVFMAGTTRVMLKGDPSLTKVECSLKTISKTWEEEDHGFLLEFQKVEIEVDTEAESEKEVEGEESKLPMIRSLLERYRGMFEAPKGLHPKRVVDHQIVIVDRQKPINVQPYKYGYIHKEEIEKLVSEMLQGDIMRPSQSPYSSPVLLVKK</sequence>
<evidence type="ECO:0000313" key="4">
    <source>
        <dbReference type="Proteomes" id="UP000321947"/>
    </source>
</evidence>
<dbReference type="GO" id="GO:0004601">
    <property type="term" value="F:peroxidase activity"/>
    <property type="evidence" value="ECO:0007669"/>
    <property type="project" value="UniProtKB-KW"/>
</dbReference>
<proteinExistence type="predicted"/>
<evidence type="ECO:0000313" key="3">
    <source>
        <dbReference type="Proteomes" id="UP000321393"/>
    </source>
</evidence>
<dbReference type="InterPro" id="IPR021109">
    <property type="entry name" value="Peptidase_aspartic_dom_sf"/>
</dbReference>
<dbReference type="CDD" id="cd00303">
    <property type="entry name" value="retropepsin_like"/>
    <property type="match status" value="1"/>
</dbReference>
<protein>
    <submittedName>
        <fullName evidence="1">Peroxidase 64</fullName>
    </submittedName>
</protein>
<dbReference type="PANTHER" id="PTHR15503:SF22">
    <property type="entry name" value="TRANSPOSON TY3-I GAG POLYPROTEIN"/>
    <property type="match status" value="1"/>
</dbReference>
<keyword evidence="1" id="KW-0560">Oxidoreductase</keyword>
<comment type="caution">
    <text evidence="1">The sequence shown here is derived from an EMBL/GenBank/DDBJ whole genome shotgun (WGS) entry which is preliminary data.</text>
</comment>
<dbReference type="SUPFAM" id="SSF50630">
    <property type="entry name" value="Acid proteases"/>
    <property type="match status" value="1"/>
</dbReference>
<dbReference type="Pfam" id="PF08284">
    <property type="entry name" value="RVP_2"/>
    <property type="match status" value="1"/>
</dbReference>
<dbReference type="Proteomes" id="UP000321393">
    <property type="component" value="Unassembled WGS sequence"/>
</dbReference>
<dbReference type="SUPFAM" id="SSF56672">
    <property type="entry name" value="DNA/RNA polymerases"/>
    <property type="match status" value="1"/>
</dbReference>
<organism evidence="1 3">
    <name type="scientific">Cucumis melo var. makuwa</name>
    <name type="common">Oriental melon</name>
    <dbReference type="NCBI Taxonomy" id="1194695"/>
    <lineage>
        <taxon>Eukaryota</taxon>
        <taxon>Viridiplantae</taxon>
        <taxon>Streptophyta</taxon>
        <taxon>Embryophyta</taxon>
        <taxon>Tracheophyta</taxon>
        <taxon>Spermatophyta</taxon>
        <taxon>Magnoliopsida</taxon>
        <taxon>eudicotyledons</taxon>
        <taxon>Gunneridae</taxon>
        <taxon>Pentapetalae</taxon>
        <taxon>rosids</taxon>
        <taxon>fabids</taxon>
        <taxon>Cucurbitales</taxon>
        <taxon>Cucurbitaceae</taxon>
        <taxon>Benincaseae</taxon>
        <taxon>Cucumis</taxon>
    </lineage>
</organism>
<dbReference type="OrthoDB" id="1934862at2759"/>
<accession>A0A5A7SU11</accession>
<evidence type="ECO:0000313" key="1">
    <source>
        <dbReference type="EMBL" id="KAA0032689.1"/>
    </source>
</evidence>
<dbReference type="Gene3D" id="3.10.10.10">
    <property type="entry name" value="HIV Type 1 Reverse Transcriptase, subunit A, domain 1"/>
    <property type="match status" value="1"/>
</dbReference>
<dbReference type="EMBL" id="SSTD01017849">
    <property type="protein sequence ID" value="TYJ98722.1"/>
    <property type="molecule type" value="Genomic_DNA"/>
</dbReference>